<dbReference type="OrthoDB" id="7265885at2"/>
<dbReference type="AlphaFoldDB" id="A0A1X6ZK78"/>
<dbReference type="EMBL" id="FWFN01000005">
    <property type="protein sequence ID" value="SLN53473.1"/>
    <property type="molecule type" value="Genomic_DNA"/>
</dbReference>
<dbReference type="Proteomes" id="UP000193963">
    <property type="component" value="Unassembled WGS sequence"/>
</dbReference>
<keyword evidence="1" id="KW-0732">Signal</keyword>
<dbReference type="RefSeq" id="WP_085888624.1">
    <property type="nucleotide sequence ID" value="NZ_FWFN01000005.1"/>
</dbReference>
<evidence type="ECO:0000256" key="1">
    <source>
        <dbReference type="SAM" id="SignalP"/>
    </source>
</evidence>
<keyword evidence="3" id="KW-1185">Reference proteome</keyword>
<feature type="chain" id="PRO_5011987518" evidence="1">
    <location>
        <begin position="23"/>
        <end position="191"/>
    </location>
</feature>
<gene>
    <name evidence="2" type="ORF">PSM7751_02573</name>
</gene>
<proteinExistence type="predicted"/>
<sequence length="191" mass="20023">MKTSVATATALALALVSAPLQADPVTDALESALENYEKGDLGMTAARLTEAQKAVVALQGGKLTRFLPEAPDGWSREIDEDANEGMSMVGMGGASAAADYISPEGDHVTLTLDADNPIVTSMASMLGNPQMMAMMGELLEFGDQRMVNQDGEISGLVANRVLIQATGTASEEQMSEILGMMDFDGLAAYDK</sequence>
<feature type="signal peptide" evidence="1">
    <location>
        <begin position="1"/>
        <end position="22"/>
    </location>
</feature>
<accession>A0A1X6ZK78</accession>
<organism evidence="2 3">
    <name type="scientific">Pseudooceanicola marinus</name>
    <dbReference type="NCBI Taxonomy" id="396013"/>
    <lineage>
        <taxon>Bacteria</taxon>
        <taxon>Pseudomonadati</taxon>
        <taxon>Pseudomonadota</taxon>
        <taxon>Alphaproteobacteria</taxon>
        <taxon>Rhodobacterales</taxon>
        <taxon>Paracoccaceae</taxon>
        <taxon>Pseudooceanicola</taxon>
    </lineage>
</organism>
<evidence type="ECO:0000313" key="2">
    <source>
        <dbReference type="EMBL" id="SLN53473.1"/>
    </source>
</evidence>
<name>A0A1X6ZK78_9RHOB</name>
<reference evidence="2 3" key="1">
    <citation type="submission" date="2017-03" db="EMBL/GenBank/DDBJ databases">
        <authorList>
            <person name="Afonso C.L."/>
            <person name="Miller P.J."/>
            <person name="Scott M.A."/>
            <person name="Spackman E."/>
            <person name="Goraichik I."/>
            <person name="Dimitrov K.M."/>
            <person name="Suarez D.L."/>
            <person name="Swayne D.E."/>
        </authorList>
    </citation>
    <scope>NUCLEOTIDE SEQUENCE [LARGE SCALE GENOMIC DNA]</scope>
    <source>
        <strain evidence="2 3">CECT 7751</strain>
    </source>
</reference>
<protein>
    <submittedName>
        <fullName evidence="2">Uncharacterized protein</fullName>
    </submittedName>
</protein>
<evidence type="ECO:0000313" key="3">
    <source>
        <dbReference type="Proteomes" id="UP000193963"/>
    </source>
</evidence>